<feature type="transmembrane region" description="Helical" evidence="6">
    <location>
        <begin position="64"/>
        <end position="83"/>
    </location>
</feature>
<proteinExistence type="predicted"/>
<keyword evidence="7" id="KW-0808">Transferase</keyword>
<dbReference type="InterPro" id="IPR044878">
    <property type="entry name" value="UbiA_sf"/>
</dbReference>
<dbReference type="InterPro" id="IPR000537">
    <property type="entry name" value="UbiA_prenyltransferase"/>
</dbReference>
<dbReference type="RefSeq" id="WP_025410855.1">
    <property type="nucleotide sequence ID" value="NZ_CP007128.1"/>
</dbReference>
<evidence type="ECO:0000256" key="5">
    <source>
        <dbReference type="ARBA" id="ARBA00023136"/>
    </source>
</evidence>
<reference evidence="7 8" key="1">
    <citation type="journal article" date="2014" name="Genome Announc.">
        <title>Genome Sequence and Methylome of Soil Bacterium Gemmatirosa kalamazoonensis KBS708T, a Member of the Rarely Cultivated Gemmatimonadetes Phylum.</title>
        <authorList>
            <person name="Debruyn J.M."/>
            <person name="Radosevich M."/>
            <person name="Wommack K.E."/>
            <person name="Polson S.W."/>
            <person name="Hauser L.J."/>
            <person name="Fawaz M.N."/>
            <person name="Korlach J."/>
            <person name="Tsai Y.C."/>
        </authorList>
    </citation>
    <scope>NUCLEOTIDE SEQUENCE [LARGE SCALE GENOMIC DNA]</scope>
    <source>
        <strain evidence="7 8">KBS708</strain>
    </source>
</reference>
<dbReference type="KEGG" id="gba:J421_1817"/>
<comment type="subcellular location">
    <subcellularLocation>
        <location evidence="1">Membrane</location>
        <topology evidence="1">Multi-pass membrane protein</topology>
    </subcellularLocation>
</comment>
<organism evidence="7 8">
    <name type="scientific">Gemmatirosa kalamazoonensis</name>
    <dbReference type="NCBI Taxonomy" id="861299"/>
    <lineage>
        <taxon>Bacteria</taxon>
        <taxon>Pseudomonadati</taxon>
        <taxon>Gemmatimonadota</taxon>
        <taxon>Gemmatimonadia</taxon>
        <taxon>Gemmatimonadales</taxon>
        <taxon>Gemmatimonadaceae</taxon>
        <taxon>Gemmatirosa</taxon>
    </lineage>
</organism>
<evidence type="ECO:0000256" key="4">
    <source>
        <dbReference type="ARBA" id="ARBA00022989"/>
    </source>
</evidence>
<dbReference type="GO" id="GO:0016765">
    <property type="term" value="F:transferase activity, transferring alkyl or aryl (other than methyl) groups"/>
    <property type="evidence" value="ECO:0007669"/>
    <property type="project" value="InterPro"/>
</dbReference>
<feature type="transmembrane region" description="Helical" evidence="6">
    <location>
        <begin position="266"/>
        <end position="290"/>
    </location>
</feature>
<evidence type="ECO:0000313" key="8">
    <source>
        <dbReference type="Proteomes" id="UP000019151"/>
    </source>
</evidence>
<sequence length="324" mass="34873">MAAQTPTADPTEGRAPQGLARWVVYQRERFPVLAHGALILAFSAGAVCYSALLRARAHGTPPSAATASFVVAFASCFLFFFQLRVSDELKDFRDDARHRPYRPVPRRLVTLRELRGLGLLAALVQLGLALWLSPRLLLPLALAWAFVALMTKEFWLHAWLADRPVTVLWTHMLVIPLIDLYATSCDWLAAGAGRDVGAGIAWFLAASFGNGMVVEIGRKLRAPHDEERGVRTYTAVWGVRRAVAAWLGVLAATATFATVAAAHVGAAWLVAGLLGTLAVVAVVLGARLVSVPSPGAGRRLETLAGVWTIALYLGVGVVPFVARR</sequence>
<dbReference type="Proteomes" id="UP000019151">
    <property type="component" value="Chromosome"/>
</dbReference>
<accession>W0RE34</accession>
<keyword evidence="8" id="KW-1185">Reference proteome</keyword>
<evidence type="ECO:0000256" key="1">
    <source>
        <dbReference type="ARBA" id="ARBA00004141"/>
    </source>
</evidence>
<dbReference type="InParanoid" id="W0RE34"/>
<keyword evidence="2" id="KW-1003">Cell membrane</keyword>
<feature type="transmembrane region" description="Helical" evidence="6">
    <location>
        <begin position="238"/>
        <end position="260"/>
    </location>
</feature>
<dbReference type="OrthoDB" id="7594477at2"/>
<evidence type="ECO:0000256" key="6">
    <source>
        <dbReference type="SAM" id="Phobius"/>
    </source>
</evidence>
<protein>
    <submittedName>
        <fullName evidence="7">UbiA prenyltransferase</fullName>
    </submittedName>
</protein>
<name>W0RE34_9BACT</name>
<keyword evidence="3 6" id="KW-0812">Transmembrane</keyword>
<gene>
    <name evidence="7" type="ORF">J421_1817</name>
</gene>
<dbReference type="eggNOG" id="COG0382">
    <property type="taxonomic scope" value="Bacteria"/>
</dbReference>
<feature type="transmembrane region" description="Helical" evidence="6">
    <location>
        <begin position="196"/>
        <end position="217"/>
    </location>
</feature>
<evidence type="ECO:0000313" key="7">
    <source>
        <dbReference type="EMBL" id="AHG89354.1"/>
    </source>
</evidence>
<dbReference type="HOGENOM" id="CLU_079320_0_0_0"/>
<evidence type="ECO:0000256" key="2">
    <source>
        <dbReference type="ARBA" id="ARBA00022475"/>
    </source>
</evidence>
<dbReference type="EMBL" id="CP007128">
    <property type="protein sequence ID" value="AHG89354.1"/>
    <property type="molecule type" value="Genomic_DNA"/>
</dbReference>
<evidence type="ECO:0000256" key="3">
    <source>
        <dbReference type="ARBA" id="ARBA00022692"/>
    </source>
</evidence>
<feature type="transmembrane region" description="Helical" evidence="6">
    <location>
        <begin position="302"/>
        <end position="322"/>
    </location>
</feature>
<keyword evidence="4 6" id="KW-1133">Transmembrane helix</keyword>
<feature type="transmembrane region" description="Helical" evidence="6">
    <location>
        <begin position="138"/>
        <end position="156"/>
    </location>
</feature>
<keyword evidence="5 6" id="KW-0472">Membrane</keyword>
<dbReference type="AlphaFoldDB" id="W0RE34"/>
<feature type="transmembrane region" description="Helical" evidence="6">
    <location>
        <begin position="114"/>
        <end position="132"/>
    </location>
</feature>
<feature type="transmembrane region" description="Helical" evidence="6">
    <location>
        <begin position="30"/>
        <end position="52"/>
    </location>
</feature>
<dbReference type="Gene3D" id="1.10.357.140">
    <property type="entry name" value="UbiA prenyltransferase"/>
    <property type="match status" value="1"/>
</dbReference>
<dbReference type="STRING" id="861299.J421_1817"/>
<dbReference type="GO" id="GO:0016020">
    <property type="term" value="C:membrane"/>
    <property type="evidence" value="ECO:0007669"/>
    <property type="project" value="UniProtKB-SubCell"/>
</dbReference>
<feature type="transmembrane region" description="Helical" evidence="6">
    <location>
        <begin position="168"/>
        <end position="190"/>
    </location>
</feature>
<dbReference type="Pfam" id="PF01040">
    <property type="entry name" value="UbiA"/>
    <property type="match status" value="1"/>
</dbReference>